<evidence type="ECO:0000313" key="2">
    <source>
        <dbReference type="Proteomes" id="UP000273811"/>
    </source>
</evidence>
<reference evidence="1" key="1">
    <citation type="submission" date="2018-12" db="EMBL/GenBank/DDBJ databases">
        <authorList>
            <person name="Sun L."/>
            <person name="Chen Z."/>
        </authorList>
    </citation>
    <scope>NUCLEOTIDE SEQUENCE [LARGE SCALE GENOMIC DNA]</scope>
    <source>
        <strain evidence="1">DSM 16012</strain>
    </source>
</reference>
<dbReference type="Pfam" id="PF14595">
    <property type="entry name" value="Thioredoxin_9"/>
    <property type="match status" value="1"/>
</dbReference>
<evidence type="ECO:0000313" key="1">
    <source>
        <dbReference type="EMBL" id="RWR11940.1"/>
    </source>
</evidence>
<comment type="caution">
    <text evidence="1">The sequence shown here is derived from an EMBL/GenBank/DDBJ whole genome shotgun (WGS) entry which is preliminary data.</text>
</comment>
<dbReference type="RefSeq" id="WP_120072138.1">
    <property type="nucleotide sequence ID" value="NZ_CP126113.1"/>
</dbReference>
<name>A0A443IV40_9BACI</name>
<gene>
    <name evidence="1" type="ORF">D4N35_007685</name>
</gene>
<keyword evidence="2" id="KW-1185">Reference proteome</keyword>
<protein>
    <submittedName>
        <fullName evidence="1">Thioredoxin family protein</fullName>
    </submittedName>
</protein>
<dbReference type="OrthoDB" id="6120799at2"/>
<dbReference type="EMBL" id="QYTU02000013">
    <property type="protein sequence ID" value="RWR11940.1"/>
    <property type="molecule type" value="Genomic_DNA"/>
</dbReference>
<organism evidence="1 2">
    <name type="scientific">Siminovitchia fortis</name>
    <dbReference type="NCBI Taxonomy" id="254758"/>
    <lineage>
        <taxon>Bacteria</taxon>
        <taxon>Bacillati</taxon>
        <taxon>Bacillota</taxon>
        <taxon>Bacilli</taxon>
        <taxon>Bacillales</taxon>
        <taxon>Bacillaceae</taxon>
        <taxon>Siminovitchia</taxon>
    </lineage>
</organism>
<dbReference type="SUPFAM" id="SSF52833">
    <property type="entry name" value="Thioredoxin-like"/>
    <property type="match status" value="1"/>
</dbReference>
<dbReference type="AlphaFoldDB" id="A0A443IV40"/>
<dbReference type="CDD" id="cd02947">
    <property type="entry name" value="TRX_family"/>
    <property type="match status" value="1"/>
</dbReference>
<proteinExistence type="predicted"/>
<sequence length="184" mass="21610">MNLNNWFEKGLTPEKYMGDLEYHKDGFLHIYENFQPPADDEFFSKIKGKNLRVVALAEVWCGHCMLNVPVLLRLAEKTDMDVRLLPRDQHLDLMDQYLTNGKRVIPIFIFIDENGNQVAKWGPITESTKAFVDEHKKDLPPKDDDSYDEKFKEMVKIVAKTFMEKPNFWSNSYESMKETLNEVK</sequence>
<dbReference type="Gene3D" id="3.40.30.10">
    <property type="entry name" value="Glutaredoxin"/>
    <property type="match status" value="1"/>
</dbReference>
<dbReference type="Proteomes" id="UP000273811">
    <property type="component" value="Unassembled WGS sequence"/>
</dbReference>
<dbReference type="InterPro" id="IPR036249">
    <property type="entry name" value="Thioredoxin-like_sf"/>
</dbReference>
<accession>A0A443IV40</accession>